<organism evidence="1 2">
    <name type="scientific">Portunus trituberculatus</name>
    <name type="common">Swimming crab</name>
    <name type="synonym">Neptunus trituberculatus</name>
    <dbReference type="NCBI Taxonomy" id="210409"/>
    <lineage>
        <taxon>Eukaryota</taxon>
        <taxon>Metazoa</taxon>
        <taxon>Ecdysozoa</taxon>
        <taxon>Arthropoda</taxon>
        <taxon>Crustacea</taxon>
        <taxon>Multicrustacea</taxon>
        <taxon>Malacostraca</taxon>
        <taxon>Eumalacostraca</taxon>
        <taxon>Eucarida</taxon>
        <taxon>Decapoda</taxon>
        <taxon>Pleocyemata</taxon>
        <taxon>Brachyura</taxon>
        <taxon>Eubrachyura</taxon>
        <taxon>Portunoidea</taxon>
        <taxon>Portunidae</taxon>
        <taxon>Portuninae</taxon>
        <taxon>Portunus</taxon>
    </lineage>
</organism>
<proteinExistence type="predicted"/>
<dbReference type="AlphaFoldDB" id="A0A5B7FYD5"/>
<accession>A0A5B7FYD5</accession>
<comment type="caution">
    <text evidence="1">The sequence shown here is derived from an EMBL/GenBank/DDBJ whole genome shotgun (WGS) entry which is preliminary data.</text>
</comment>
<evidence type="ECO:0000313" key="2">
    <source>
        <dbReference type="Proteomes" id="UP000324222"/>
    </source>
</evidence>
<evidence type="ECO:0000313" key="1">
    <source>
        <dbReference type="EMBL" id="MPC50437.1"/>
    </source>
</evidence>
<sequence length="68" mass="7507">MEKISVGYGEGRNKAGFWSYMRDLVIGRTDTDIVTITPSIVASLCRCSFPLQHNAGTEETADKGREQV</sequence>
<dbReference type="EMBL" id="VSRR010009505">
    <property type="protein sequence ID" value="MPC50437.1"/>
    <property type="molecule type" value="Genomic_DNA"/>
</dbReference>
<gene>
    <name evidence="1" type="ORF">E2C01_044265</name>
</gene>
<reference evidence="1 2" key="1">
    <citation type="submission" date="2019-05" db="EMBL/GenBank/DDBJ databases">
        <title>Another draft genome of Portunus trituberculatus and its Hox gene families provides insights of decapod evolution.</title>
        <authorList>
            <person name="Jeong J.-H."/>
            <person name="Song I."/>
            <person name="Kim S."/>
            <person name="Choi T."/>
            <person name="Kim D."/>
            <person name="Ryu S."/>
            <person name="Kim W."/>
        </authorList>
    </citation>
    <scope>NUCLEOTIDE SEQUENCE [LARGE SCALE GENOMIC DNA]</scope>
    <source>
        <tissue evidence="1">Muscle</tissue>
    </source>
</reference>
<dbReference type="Proteomes" id="UP000324222">
    <property type="component" value="Unassembled WGS sequence"/>
</dbReference>
<protein>
    <submittedName>
        <fullName evidence="1">Uncharacterized protein</fullName>
    </submittedName>
</protein>
<name>A0A5B7FYD5_PORTR</name>
<keyword evidence="2" id="KW-1185">Reference proteome</keyword>